<organism evidence="1">
    <name type="scientific">Anguilla anguilla</name>
    <name type="common">European freshwater eel</name>
    <name type="synonym">Muraena anguilla</name>
    <dbReference type="NCBI Taxonomy" id="7936"/>
    <lineage>
        <taxon>Eukaryota</taxon>
        <taxon>Metazoa</taxon>
        <taxon>Chordata</taxon>
        <taxon>Craniata</taxon>
        <taxon>Vertebrata</taxon>
        <taxon>Euteleostomi</taxon>
        <taxon>Actinopterygii</taxon>
        <taxon>Neopterygii</taxon>
        <taxon>Teleostei</taxon>
        <taxon>Anguilliformes</taxon>
        <taxon>Anguillidae</taxon>
        <taxon>Anguilla</taxon>
    </lineage>
</organism>
<dbReference type="EMBL" id="GBXM01018107">
    <property type="protein sequence ID" value="JAH90470.1"/>
    <property type="molecule type" value="Transcribed_RNA"/>
</dbReference>
<reference evidence="1" key="2">
    <citation type="journal article" date="2015" name="Fish Shellfish Immunol.">
        <title>Early steps in the European eel (Anguilla anguilla)-Vibrio vulnificus interaction in the gills: Role of the RtxA13 toxin.</title>
        <authorList>
            <person name="Callol A."/>
            <person name="Pajuelo D."/>
            <person name="Ebbesson L."/>
            <person name="Teles M."/>
            <person name="MacKenzie S."/>
            <person name="Amaro C."/>
        </authorList>
    </citation>
    <scope>NUCLEOTIDE SEQUENCE</scope>
</reference>
<reference evidence="1" key="1">
    <citation type="submission" date="2014-11" db="EMBL/GenBank/DDBJ databases">
        <authorList>
            <person name="Amaro Gonzalez C."/>
        </authorList>
    </citation>
    <scope>NUCLEOTIDE SEQUENCE</scope>
</reference>
<accession>A0A0E9WLK8</accession>
<proteinExistence type="predicted"/>
<protein>
    <submittedName>
        <fullName evidence="1">Uncharacterized protein</fullName>
    </submittedName>
</protein>
<name>A0A0E9WLK8_ANGAN</name>
<dbReference type="AlphaFoldDB" id="A0A0E9WLK8"/>
<sequence length="63" mass="7127">MIQVMYSNPSAIISTNGLHSKPFRIFRGTRLSTVCYVIYTLLGAISTKDKTEYNYIPNPNTII</sequence>
<evidence type="ECO:0000313" key="1">
    <source>
        <dbReference type="EMBL" id="JAH90470.1"/>
    </source>
</evidence>